<keyword evidence="3" id="KW-1185">Reference proteome</keyword>
<name>A0A9P5XL53_9AGAR</name>
<dbReference type="EMBL" id="MU151084">
    <property type="protein sequence ID" value="KAF9451535.1"/>
    <property type="molecule type" value="Genomic_DNA"/>
</dbReference>
<organism evidence="2 3">
    <name type="scientific">Macrolepiota fuliginosa MF-IS2</name>
    <dbReference type="NCBI Taxonomy" id="1400762"/>
    <lineage>
        <taxon>Eukaryota</taxon>
        <taxon>Fungi</taxon>
        <taxon>Dikarya</taxon>
        <taxon>Basidiomycota</taxon>
        <taxon>Agaricomycotina</taxon>
        <taxon>Agaricomycetes</taxon>
        <taxon>Agaricomycetidae</taxon>
        <taxon>Agaricales</taxon>
        <taxon>Agaricineae</taxon>
        <taxon>Agaricaceae</taxon>
        <taxon>Macrolepiota</taxon>
    </lineage>
</organism>
<evidence type="ECO:0000313" key="2">
    <source>
        <dbReference type="EMBL" id="KAF9451535.1"/>
    </source>
</evidence>
<keyword evidence="1" id="KW-1133">Transmembrane helix</keyword>
<proteinExistence type="predicted"/>
<sequence>MRHFIDSPRRSACVCEMVILIAIHHLLVLTTVYECGICIILYIRESITGSKNRVPP</sequence>
<protein>
    <submittedName>
        <fullName evidence="2">Uncharacterized protein</fullName>
    </submittedName>
</protein>
<keyword evidence="1" id="KW-0812">Transmembrane</keyword>
<gene>
    <name evidence="2" type="ORF">P691DRAFT_355347</name>
</gene>
<reference evidence="2" key="1">
    <citation type="submission" date="2020-11" db="EMBL/GenBank/DDBJ databases">
        <authorList>
            <consortium name="DOE Joint Genome Institute"/>
            <person name="Ahrendt S."/>
            <person name="Riley R."/>
            <person name="Andreopoulos W."/>
            <person name="Labutti K."/>
            <person name="Pangilinan J."/>
            <person name="Ruiz-Duenas F.J."/>
            <person name="Barrasa J.M."/>
            <person name="Sanchez-Garcia M."/>
            <person name="Camarero S."/>
            <person name="Miyauchi S."/>
            <person name="Serrano A."/>
            <person name="Linde D."/>
            <person name="Babiker R."/>
            <person name="Drula E."/>
            <person name="Ayuso-Fernandez I."/>
            <person name="Pacheco R."/>
            <person name="Padilla G."/>
            <person name="Ferreira P."/>
            <person name="Barriuso J."/>
            <person name="Kellner H."/>
            <person name="Castanera R."/>
            <person name="Alfaro M."/>
            <person name="Ramirez L."/>
            <person name="Pisabarro A.G."/>
            <person name="Kuo A."/>
            <person name="Tritt A."/>
            <person name="Lipzen A."/>
            <person name="He G."/>
            <person name="Yan M."/>
            <person name="Ng V."/>
            <person name="Cullen D."/>
            <person name="Martin F."/>
            <person name="Rosso M.-N."/>
            <person name="Henrissat B."/>
            <person name="Hibbett D."/>
            <person name="Martinez A.T."/>
            <person name="Grigoriev I.V."/>
        </authorList>
    </citation>
    <scope>NUCLEOTIDE SEQUENCE</scope>
    <source>
        <strain evidence="2">MF-IS2</strain>
    </source>
</reference>
<evidence type="ECO:0000256" key="1">
    <source>
        <dbReference type="SAM" id="Phobius"/>
    </source>
</evidence>
<dbReference type="Proteomes" id="UP000807342">
    <property type="component" value="Unassembled WGS sequence"/>
</dbReference>
<evidence type="ECO:0000313" key="3">
    <source>
        <dbReference type="Proteomes" id="UP000807342"/>
    </source>
</evidence>
<comment type="caution">
    <text evidence="2">The sequence shown here is derived from an EMBL/GenBank/DDBJ whole genome shotgun (WGS) entry which is preliminary data.</text>
</comment>
<dbReference type="AlphaFoldDB" id="A0A9P5XL53"/>
<keyword evidence="1" id="KW-0472">Membrane</keyword>
<accession>A0A9P5XL53</accession>
<feature type="transmembrane region" description="Helical" evidence="1">
    <location>
        <begin position="17"/>
        <end position="43"/>
    </location>
</feature>